<dbReference type="AlphaFoldDB" id="A0A4R8DRF2"/>
<dbReference type="Pfam" id="PF07681">
    <property type="entry name" value="DoxX"/>
    <property type="match status" value="1"/>
</dbReference>
<protein>
    <submittedName>
        <fullName evidence="8">Putative membrane protein YphA (DoxX/SURF4 family)</fullName>
    </submittedName>
</protein>
<comment type="subcellular location">
    <subcellularLocation>
        <location evidence="1">Cell membrane</location>
        <topology evidence="1">Multi-pass membrane protein</topology>
    </subcellularLocation>
</comment>
<evidence type="ECO:0000256" key="5">
    <source>
        <dbReference type="ARBA" id="ARBA00022989"/>
    </source>
</evidence>
<evidence type="ECO:0000256" key="7">
    <source>
        <dbReference type="SAM" id="Phobius"/>
    </source>
</evidence>
<gene>
    <name evidence="8" type="ORF">EDB95_1803</name>
</gene>
<organism evidence="8 9">
    <name type="scientific">Dinghuibacter silviterrae</name>
    <dbReference type="NCBI Taxonomy" id="1539049"/>
    <lineage>
        <taxon>Bacteria</taxon>
        <taxon>Pseudomonadati</taxon>
        <taxon>Bacteroidota</taxon>
        <taxon>Chitinophagia</taxon>
        <taxon>Chitinophagales</taxon>
        <taxon>Chitinophagaceae</taxon>
        <taxon>Dinghuibacter</taxon>
    </lineage>
</organism>
<evidence type="ECO:0000256" key="2">
    <source>
        <dbReference type="ARBA" id="ARBA00006679"/>
    </source>
</evidence>
<accession>A0A4R8DRF2</accession>
<keyword evidence="3" id="KW-1003">Cell membrane</keyword>
<evidence type="ECO:0000256" key="6">
    <source>
        <dbReference type="ARBA" id="ARBA00023136"/>
    </source>
</evidence>
<evidence type="ECO:0000256" key="3">
    <source>
        <dbReference type="ARBA" id="ARBA00022475"/>
    </source>
</evidence>
<comment type="similarity">
    <text evidence="2">Belongs to the DoxX family.</text>
</comment>
<feature type="transmembrane region" description="Helical" evidence="7">
    <location>
        <begin position="20"/>
        <end position="42"/>
    </location>
</feature>
<sequence>MTYLQYFHDRVDRVPWPLLFLLRIALGCMLIIKGVGFIGHIQQLEGIIAASRFQAGSEFLTHYIPYAHLLGGFFIVIGLFTRFFSIIQIPVLVGAVFFVNTPHAAFNVQGGEWGFSIIVLVLLIFFSIEGSGSMSIQHYVKRHAV</sequence>
<comment type="caution">
    <text evidence="8">The sequence shown here is derived from an EMBL/GenBank/DDBJ whole genome shotgun (WGS) entry which is preliminary data.</text>
</comment>
<dbReference type="InterPro" id="IPR032808">
    <property type="entry name" value="DoxX"/>
</dbReference>
<evidence type="ECO:0000256" key="4">
    <source>
        <dbReference type="ARBA" id="ARBA00022692"/>
    </source>
</evidence>
<dbReference type="OrthoDB" id="680764at2"/>
<keyword evidence="9" id="KW-1185">Reference proteome</keyword>
<evidence type="ECO:0000256" key="1">
    <source>
        <dbReference type="ARBA" id="ARBA00004651"/>
    </source>
</evidence>
<reference evidence="8 9" key="1">
    <citation type="submission" date="2019-03" db="EMBL/GenBank/DDBJ databases">
        <title>Genomic Encyclopedia of Type Strains, Phase IV (KMG-IV): sequencing the most valuable type-strain genomes for metagenomic binning, comparative biology and taxonomic classification.</title>
        <authorList>
            <person name="Goeker M."/>
        </authorList>
    </citation>
    <scope>NUCLEOTIDE SEQUENCE [LARGE SCALE GENOMIC DNA]</scope>
    <source>
        <strain evidence="8 9">DSM 100059</strain>
    </source>
</reference>
<dbReference type="RefSeq" id="WP_133992748.1">
    <property type="nucleotide sequence ID" value="NZ_SODV01000001.1"/>
</dbReference>
<evidence type="ECO:0000313" key="8">
    <source>
        <dbReference type="EMBL" id="TDX00774.1"/>
    </source>
</evidence>
<keyword evidence="6 7" id="KW-0472">Membrane</keyword>
<proteinExistence type="inferred from homology"/>
<dbReference type="InterPro" id="IPR051907">
    <property type="entry name" value="DoxX-like_oxidoreductase"/>
</dbReference>
<dbReference type="PANTHER" id="PTHR33452:SF1">
    <property type="entry name" value="INNER MEMBRANE PROTEIN YPHA-RELATED"/>
    <property type="match status" value="1"/>
</dbReference>
<name>A0A4R8DRF2_9BACT</name>
<evidence type="ECO:0000313" key="9">
    <source>
        <dbReference type="Proteomes" id="UP000294498"/>
    </source>
</evidence>
<dbReference type="PANTHER" id="PTHR33452">
    <property type="entry name" value="OXIDOREDUCTASE CATD-RELATED"/>
    <property type="match status" value="1"/>
</dbReference>
<feature type="transmembrane region" description="Helical" evidence="7">
    <location>
        <begin position="113"/>
        <end position="132"/>
    </location>
</feature>
<keyword evidence="5 7" id="KW-1133">Transmembrane helix</keyword>
<dbReference type="Proteomes" id="UP000294498">
    <property type="component" value="Unassembled WGS sequence"/>
</dbReference>
<dbReference type="EMBL" id="SODV01000001">
    <property type="protein sequence ID" value="TDX00774.1"/>
    <property type="molecule type" value="Genomic_DNA"/>
</dbReference>
<dbReference type="GO" id="GO:0005886">
    <property type="term" value="C:plasma membrane"/>
    <property type="evidence" value="ECO:0007669"/>
    <property type="project" value="UniProtKB-SubCell"/>
</dbReference>
<feature type="transmembrane region" description="Helical" evidence="7">
    <location>
        <begin position="63"/>
        <end position="93"/>
    </location>
</feature>
<keyword evidence="4 7" id="KW-0812">Transmembrane</keyword>